<dbReference type="Proteomes" id="UP001239795">
    <property type="component" value="Unassembled WGS sequence"/>
</dbReference>
<evidence type="ECO:0000313" key="3">
    <source>
        <dbReference type="Proteomes" id="UP001239795"/>
    </source>
</evidence>
<reference evidence="2 3" key="1">
    <citation type="submission" date="2016-10" db="EMBL/GenBank/DDBJ databases">
        <title>The genome sequence of Colletotrichum fioriniae PJ7.</title>
        <authorList>
            <person name="Baroncelli R."/>
        </authorList>
    </citation>
    <scope>NUCLEOTIDE SEQUENCE [LARGE SCALE GENOMIC DNA]</scope>
    <source>
        <strain evidence="2">Col 31</strain>
    </source>
</reference>
<organism evidence="2 3">
    <name type="scientific">Colletotrichum melonis</name>
    <dbReference type="NCBI Taxonomy" id="1209925"/>
    <lineage>
        <taxon>Eukaryota</taxon>
        <taxon>Fungi</taxon>
        <taxon>Dikarya</taxon>
        <taxon>Ascomycota</taxon>
        <taxon>Pezizomycotina</taxon>
        <taxon>Sordariomycetes</taxon>
        <taxon>Hypocreomycetidae</taxon>
        <taxon>Glomerellales</taxon>
        <taxon>Glomerellaceae</taxon>
        <taxon>Colletotrichum</taxon>
        <taxon>Colletotrichum acutatum species complex</taxon>
    </lineage>
</organism>
<protein>
    <submittedName>
        <fullName evidence="2">Uncharacterized protein</fullName>
    </submittedName>
</protein>
<dbReference type="EMBL" id="MLGG01000068">
    <property type="protein sequence ID" value="KAK1449157.1"/>
    <property type="molecule type" value="Genomic_DNA"/>
</dbReference>
<evidence type="ECO:0000256" key="1">
    <source>
        <dbReference type="SAM" id="SignalP"/>
    </source>
</evidence>
<dbReference type="AlphaFoldDB" id="A0AAI9U014"/>
<comment type="caution">
    <text evidence="2">The sequence shown here is derived from an EMBL/GenBank/DDBJ whole genome shotgun (WGS) entry which is preliminary data.</text>
</comment>
<gene>
    <name evidence="2" type="ORF">CMEL01_08472</name>
</gene>
<keyword evidence="1" id="KW-0732">Signal</keyword>
<name>A0AAI9U014_9PEZI</name>
<evidence type="ECO:0000313" key="2">
    <source>
        <dbReference type="EMBL" id="KAK1449157.1"/>
    </source>
</evidence>
<keyword evidence="3" id="KW-1185">Reference proteome</keyword>
<accession>A0AAI9U014</accession>
<feature type="chain" id="PRO_5042575015" evidence="1">
    <location>
        <begin position="31"/>
        <end position="62"/>
    </location>
</feature>
<feature type="signal peptide" evidence="1">
    <location>
        <begin position="1"/>
        <end position="30"/>
    </location>
</feature>
<sequence>MAAAPGSPWWLPAVTSSGLIWLVGLPTARWERPSPCGILLRRSHLMLQNVKLWQKSRSQTDS</sequence>
<proteinExistence type="predicted"/>